<evidence type="ECO:0000256" key="2">
    <source>
        <dbReference type="ARBA" id="ARBA00022801"/>
    </source>
</evidence>
<evidence type="ECO:0000256" key="1">
    <source>
        <dbReference type="ARBA" id="ARBA00009902"/>
    </source>
</evidence>
<dbReference type="Pfam" id="PF00251">
    <property type="entry name" value="Glyco_hydro_32N"/>
    <property type="match status" value="1"/>
</dbReference>
<evidence type="ECO:0000259" key="5">
    <source>
        <dbReference type="Pfam" id="PF00251"/>
    </source>
</evidence>
<dbReference type="Proteomes" id="UP001500630">
    <property type="component" value="Unassembled WGS sequence"/>
</dbReference>
<protein>
    <recommendedName>
        <fullName evidence="9">Glycosyl hydrolase family 32</fullName>
    </recommendedName>
</protein>
<feature type="domain" description="PLL-like beta propeller" evidence="6">
    <location>
        <begin position="500"/>
        <end position="665"/>
    </location>
</feature>
<evidence type="ECO:0008006" key="9">
    <source>
        <dbReference type="Google" id="ProtNLM"/>
    </source>
</evidence>
<sequence>MGSTRSLIAALLVPLAVVSSLSAPAAAAPDGREYAANGEFHKIYTPPKWDATHRTYINDHSIIRGHDGTWHMFGITGPENPDGLPSWEAEDQIAHATSKTLTGQWDYRAPVLYTGGPGYAEETHVWAPHVIEPDGAGTYYMFYAGGGTDLRNTVMSVAKSTDLWNWKKVASGPLFRDGENARDPYVAWVDDHWVMYYTATSDRLGTGRPIVAYRTSTDLIHWSGRGVAFADGFDAGFVATESPQVIRRGAWWYLFIGPRAGYNGTDVYRSRDPLNFRIEDFAGRINAHATEVVQDDATGWWVTQSGWWHNGLSVAPLIWGPGDYLRTPAANPAIARNASGLLEMWVVAGDRSGLYHRRQTGPDAWTAWERFGEALRGVPTVGQNADGRLEVFAVTPDGGAMTHRYQLSPNGPWSAWEPFGGPAAGAPTVARAADGRLEVFAVGPNGGNIAHRYQLAPNGAWSEWNGTFGGPAGSVPAVGQNADGRLELFALAPDGAGIAHRWQVTPNGAWSDWEPAFGGPAGGVPVVGRNADGRLEVFVTAPGGAGIAHRWQLAANGGWSGWESFGDATGGSPSVGTGVDGRLHVFALSPGNAGVYLRKQAAPSGAWLPWEQFGGPAGCVPALGNTAGNQLQAFAISPEGTHVFSRRQTGPTAWTGWTEVAGTASDIPCGYLM</sequence>
<dbReference type="InterPro" id="IPR013148">
    <property type="entry name" value="Glyco_hydro_32_N"/>
</dbReference>
<keyword evidence="3" id="KW-0326">Glycosidase</keyword>
<proteinExistence type="inferred from homology"/>
<dbReference type="InterPro" id="IPR023296">
    <property type="entry name" value="Glyco_hydro_beta-prop_sf"/>
</dbReference>
<evidence type="ECO:0000313" key="8">
    <source>
        <dbReference type="Proteomes" id="UP001500630"/>
    </source>
</evidence>
<dbReference type="RefSeq" id="WP_345568540.1">
    <property type="nucleotide sequence ID" value="NZ_BAABDQ010000018.1"/>
</dbReference>
<feature type="chain" id="PRO_5045713802" description="Glycosyl hydrolase family 32" evidence="4">
    <location>
        <begin position="26"/>
        <end position="673"/>
    </location>
</feature>
<feature type="signal peptide" evidence="4">
    <location>
        <begin position="1"/>
        <end position="25"/>
    </location>
</feature>
<evidence type="ECO:0000256" key="4">
    <source>
        <dbReference type="SAM" id="SignalP"/>
    </source>
</evidence>
<organism evidence="7 8">
    <name type="scientific">Nonomuraea rosea</name>
    <dbReference type="NCBI Taxonomy" id="638574"/>
    <lineage>
        <taxon>Bacteria</taxon>
        <taxon>Bacillati</taxon>
        <taxon>Actinomycetota</taxon>
        <taxon>Actinomycetes</taxon>
        <taxon>Streptosporangiales</taxon>
        <taxon>Streptosporangiaceae</taxon>
        <taxon>Nonomuraea</taxon>
    </lineage>
</organism>
<keyword evidence="2" id="KW-0378">Hydrolase</keyword>
<dbReference type="InterPro" id="IPR058502">
    <property type="entry name" value="PLL-like_beta-prop"/>
</dbReference>
<name>A0ABP6Y7A6_9ACTN</name>
<gene>
    <name evidence="7" type="ORF">GCM10022419_069910</name>
</gene>
<dbReference type="EMBL" id="BAABDQ010000018">
    <property type="protein sequence ID" value="GAA3578465.1"/>
    <property type="molecule type" value="Genomic_DNA"/>
</dbReference>
<feature type="domain" description="Glycosyl hydrolase family 32 N-terminal" evidence="5">
    <location>
        <begin position="53"/>
        <end position="235"/>
    </location>
</feature>
<comment type="caution">
    <text evidence="7">The sequence shown here is derived from an EMBL/GenBank/DDBJ whole genome shotgun (WGS) entry which is preliminary data.</text>
</comment>
<dbReference type="SUPFAM" id="SSF89372">
    <property type="entry name" value="Fucose-specific lectin"/>
    <property type="match status" value="2"/>
</dbReference>
<keyword evidence="8" id="KW-1185">Reference proteome</keyword>
<accession>A0ABP6Y7A6</accession>
<evidence type="ECO:0000313" key="7">
    <source>
        <dbReference type="EMBL" id="GAA3578465.1"/>
    </source>
</evidence>
<keyword evidence="4" id="KW-0732">Signal</keyword>
<dbReference type="Gene3D" id="2.120.10.70">
    <property type="entry name" value="Fucose-specific lectin"/>
    <property type="match status" value="1"/>
</dbReference>
<dbReference type="InterPro" id="IPR050727">
    <property type="entry name" value="GH43_arabinanases"/>
</dbReference>
<evidence type="ECO:0000256" key="3">
    <source>
        <dbReference type="ARBA" id="ARBA00023295"/>
    </source>
</evidence>
<dbReference type="PANTHER" id="PTHR43301:SF3">
    <property type="entry name" value="ARABINAN ENDO-1,5-ALPHA-L-ARABINOSIDASE A-RELATED"/>
    <property type="match status" value="1"/>
</dbReference>
<dbReference type="PANTHER" id="PTHR43301">
    <property type="entry name" value="ARABINAN ENDO-1,5-ALPHA-L-ARABINOSIDASE"/>
    <property type="match status" value="1"/>
</dbReference>
<dbReference type="Gene3D" id="2.115.10.20">
    <property type="entry name" value="Glycosyl hydrolase domain, family 43"/>
    <property type="match status" value="1"/>
</dbReference>
<comment type="similarity">
    <text evidence="1">Belongs to the glycosyl hydrolase 32 family.</text>
</comment>
<reference evidence="8" key="1">
    <citation type="journal article" date="2019" name="Int. J. Syst. Evol. Microbiol.">
        <title>The Global Catalogue of Microorganisms (GCM) 10K type strain sequencing project: providing services to taxonomists for standard genome sequencing and annotation.</title>
        <authorList>
            <consortium name="The Broad Institute Genomics Platform"/>
            <consortium name="The Broad Institute Genome Sequencing Center for Infectious Disease"/>
            <person name="Wu L."/>
            <person name="Ma J."/>
        </authorList>
    </citation>
    <scope>NUCLEOTIDE SEQUENCE [LARGE SCALE GENOMIC DNA]</scope>
    <source>
        <strain evidence="8">JCM 17326</strain>
    </source>
</reference>
<dbReference type="Pfam" id="PF26607">
    <property type="entry name" value="DUF8189"/>
    <property type="match status" value="2"/>
</dbReference>
<dbReference type="CDD" id="cd22954">
    <property type="entry name" value="PLL_lectin"/>
    <property type="match status" value="1"/>
</dbReference>
<evidence type="ECO:0000259" key="6">
    <source>
        <dbReference type="Pfam" id="PF26607"/>
    </source>
</evidence>
<feature type="domain" description="PLL-like beta propeller" evidence="6">
    <location>
        <begin position="330"/>
        <end position="496"/>
    </location>
</feature>
<dbReference type="SUPFAM" id="SSF75005">
    <property type="entry name" value="Arabinanase/levansucrase/invertase"/>
    <property type="match status" value="1"/>
</dbReference>